<gene>
    <name evidence="5" type="ordered locus">Toce_2170</name>
</gene>
<dbReference type="Proteomes" id="UP000000272">
    <property type="component" value="Chromosome"/>
</dbReference>
<keyword evidence="2" id="KW-0175">Coiled coil</keyword>
<dbReference type="InterPro" id="IPR050465">
    <property type="entry name" value="UPF0194_transport"/>
</dbReference>
<dbReference type="eggNOG" id="COG0845">
    <property type="taxonomic scope" value="Bacteria"/>
</dbReference>
<feature type="domain" description="CusB-like barrel-sandwich hybrid" evidence="3">
    <location>
        <begin position="66"/>
        <end position="156"/>
    </location>
</feature>
<evidence type="ECO:0000313" key="5">
    <source>
        <dbReference type="EMBL" id="ADL08883.1"/>
    </source>
</evidence>
<dbReference type="KEGG" id="toc:Toce_2170"/>
<evidence type="ECO:0000256" key="2">
    <source>
        <dbReference type="ARBA" id="ARBA00023054"/>
    </source>
</evidence>
<dbReference type="HOGENOM" id="CLU_018816_12_1_9"/>
<dbReference type="Pfam" id="PF25919">
    <property type="entry name" value="BSH_CusB"/>
    <property type="match status" value="1"/>
</dbReference>
<dbReference type="InterPro" id="IPR058790">
    <property type="entry name" value="BSH_CusB"/>
</dbReference>
<dbReference type="Gene3D" id="2.40.50.100">
    <property type="match status" value="3"/>
</dbReference>
<reference evidence="5 6" key="1">
    <citation type="journal article" date="2010" name="Stand. Genomic Sci.">
        <title>Complete genome sequence of Thermosediminibacter oceani type strain (JW/IW-1228P).</title>
        <authorList>
            <person name="Pitluck S."/>
            <person name="Yasawong M."/>
            <person name="Munk C."/>
            <person name="Nolan M."/>
            <person name="Lapidus A."/>
            <person name="Lucas S."/>
            <person name="Glavina Del Rio T."/>
            <person name="Tice H."/>
            <person name="Cheng J.F."/>
            <person name="Bruce D."/>
            <person name="Detter C."/>
            <person name="Tapia R."/>
            <person name="Han C."/>
            <person name="Goodwin L."/>
            <person name="Liolios K."/>
            <person name="Ivanova N."/>
            <person name="Mavromatis K."/>
            <person name="Mikhailova N."/>
            <person name="Pati A."/>
            <person name="Chen A."/>
            <person name="Palaniappan K."/>
            <person name="Land M."/>
            <person name="Hauser L."/>
            <person name="Chang Y.J."/>
            <person name="Jeffries C.D."/>
            <person name="Rohde M."/>
            <person name="Spring S."/>
            <person name="Sikorski J."/>
            <person name="Goker M."/>
            <person name="Woyke T."/>
            <person name="Bristow J."/>
            <person name="Eisen J.A."/>
            <person name="Markowitz V."/>
            <person name="Hugenholtz P."/>
            <person name="Kyrpides N.C."/>
            <person name="Klenk H.P."/>
        </authorList>
    </citation>
    <scope>NUCLEOTIDE SEQUENCE [LARGE SCALE GENOMIC DNA]</scope>
    <source>
        <strain evidence="6">ATCC BAA-1034 / DSM 16646 / JW/IW-1228P</strain>
    </source>
</reference>
<sequence length="538" mass="58654">MKYKKLLALIIIVAVAAVCYFFFSGSREKAASTTPAMTARVQRGNLTVSVKASGAIQPYELHELLPRSGGKVEKIYVKAGDRVKKGDPLLVLSNEETDISLQKAKINVSQQKTALDEALSALENTEVRSPDKGLVKEITVRKGESVTKGAVVARLQLNPGKTLVRAPFNGHQIKYIKPGQKAQVLFLDSLFTTEGVVKEVEERGAVQPSGAVFYYATVEISGDYYIEGEETPVDVSIFTQNGTEQSLESVPLEPPELVDVKAEASGTVKEIYVKENAVVDEGGRILSISSEEVDRNVENARQSLEQAQLDYQLRLRQKEQLTYTAPFDGTIVEVNASEGEELVQSGSQESRDPLIIVADYSKMKVVVSVDELDAIKIKPGMPAKITSDALPDKTWEGTVEHVAEIGTVQNDVSTFDVTVVTKPIEELRAGMTVNVEIVMETKENALMVPVSAVRQMNGKSYVVLAEKNPSTRQNGNSRQNLKEVKTGISNSEYIEILEGLNEGDLVLLTSGTGRAAGTTERYRMRPPGMFMGPTGPGR</sequence>
<dbReference type="STRING" id="555079.Toce_2170"/>
<evidence type="ECO:0000313" key="6">
    <source>
        <dbReference type="Proteomes" id="UP000000272"/>
    </source>
</evidence>
<comment type="subcellular location">
    <subcellularLocation>
        <location evidence="1">Cell envelope</location>
    </subcellularLocation>
</comment>
<organism evidence="5 6">
    <name type="scientific">Thermosediminibacter oceani (strain ATCC BAA-1034 / DSM 16646 / JW/IW-1228P)</name>
    <dbReference type="NCBI Taxonomy" id="555079"/>
    <lineage>
        <taxon>Bacteria</taxon>
        <taxon>Bacillati</taxon>
        <taxon>Bacillota</taxon>
        <taxon>Clostridia</taxon>
        <taxon>Thermosediminibacterales</taxon>
        <taxon>Thermosediminibacteraceae</taxon>
        <taxon>Thermosediminibacter</taxon>
    </lineage>
</organism>
<dbReference type="EMBL" id="CP002131">
    <property type="protein sequence ID" value="ADL08883.1"/>
    <property type="molecule type" value="Genomic_DNA"/>
</dbReference>
<dbReference type="Gene3D" id="2.40.420.20">
    <property type="match status" value="1"/>
</dbReference>
<dbReference type="Gene3D" id="2.40.30.170">
    <property type="match status" value="1"/>
</dbReference>
<evidence type="ECO:0000259" key="4">
    <source>
        <dbReference type="Pfam" id="PF25990"/>
    </source>
</evidence>
<dbReference type="PANTHER" id="PTHR32347:SF14">
    <property type="entry name" value="EFFLUX SYSTEM COMPONENT YKNX-RELATED"/>
    <property type="match status" value="1"/>
</dbReference>
<dbReference type="GO" id="GO:0030313">
    <property type="term" value="C:cell envelope"/>
    <property type="evidence" value="ECO:0007669"/>
    <property type="project" value="UniProtKB-SubCell"/>
</dbReference>
<feature type="domain" description="YknX-like beta-barrel" evidence="4">
    <location>
        <begin position="363"/>
        <end position="437"/>
    </location>
</feature>
<dbReference type="OrthoDB" id="1725043at2"/>
<dbReference type="CDD" id="cd06850">
    <property type="entry name" value="biotinyl_domain"/>
    <property type="match status" value="1"/>
</dbReference>
<dbReference type="InterPro" id="IPR058636">
    <property type="entry name" value="Beta-barrel_YknX"/>
</dbReference>
<dbReference type="Gene3D" id="1.10.287.470">
    <property type="entry name" value="Helix hairpin bin"/>
    <property type="match status" value="2"/>
</dbReference>
<dbReference type="Pfam" id="PF25990">
    <property type="entry name" value="Beta-barrel_YknX"/>
    <property type="match status" value="1"/>
</dbReference>
<accession>D9S0M5</accession>
<dbReference type="AlphaFoldDB" id="D9S0M5"/>
<keyword evidence="6" id="KW-1185">Reference proteome</keyword>
<protein>
    <submittedName>
        <fullName evidence="5">Efflux transporter, RND family, MFP subunit</fullName>
    </submittedName>
</protein>
<proteinExistence type="predicted"/>
<dbReference type="RefSeq" id="WP_013276891.1">
    <property type="nucleotide sequence ID" value="NC_014377.1"/>
</dbReference>
<dbReference type="PANTHER" id="PTHR32347">
    <property type="entry name" value="EFFLUX SYSTEM COMPONENT YKNX-RELATED"/>
    <property type="match status" value="1"/>
</dbReference>
<name>D9S0M5_THEOJ</name>
<evidence type="ECO:0000256" key="1">
    <source>
        <dbReference type="ARBA" id="ARBA00004196"/>
    </source>
</evidence>
<dbReference type="SUPFAM" id="SSF111369">
    <property type="entry name" value="HlyD-like secretion proteins"/>
    <property type="match status" value="2"/>
</dbReference>
<evidence type="ECO:0000259" key="3">
    <source>
        <dbReference type="Pfam" id="PF25919"/>
    </source>
</evidence>
<dbReference type="PRINTS" id="PR01490">
    <property type="entry name" value="RTXTOXIND"/>
</dbReference>